<reference evidence="1 2" key="1">
    <citation type="journal article" date="2022" name="bioRxiv">
        <title>Genomics of Preaxostyla Flagellates Illuminates Evolutionary Transitions and the Path Towards Mitochondrial Loss.</title>
        <authorList>
            <person name="Novak L.V.F."/>
            <person name="Treitli S.C."/>
            <person name="Pyrih J."/>
            <person name="Halakuc P."/>
            <person name="Pipaliya S.V."/>
            <person name="Vacek V."/>
            <person name="Brzon O."/>
            <person name="Soukal P."/>
            <person name="Eme L."/>
            <person name="Dacks J.B."/>
            <person name="Karnkowska A."/>
            <person name="Elias M."/>
            <person name="Hampl V."/>
        </authorList>
    </citation>
    <scope>NUCLEOTIDE SEQUENCE [LARGE SCALE GENOMIC DNA]</scope>
    <source>
        <strain evidence="1">NAU3</strain>
        <tissue evidence="1">Gut</tissue>
    </source>
</reference>
<dbReference type="Proteomes" id="UP001281761">
    <property type="component" value="Unassembled WGS sequence"/>
</dbReference>
<accession>A0ABQ9XUA3</accession>
<gene>
    <name evidence="1" type="ORF">BLNAU_9998</name>
</gene>
<proteinExistence type="predicted"/>
<sequence length="383" mass="42762">MFSRFFPQHVQTISTTLPCDPLSSSDPTLSDIEEVIQGYCSSLRNCSEKETLPILSQIRTFLESDLDKLPTRCAIAESCGLVSILSGVVSSHSSAGLRSIASSLLVLLQHTLGSLELQKTEHSHLPNNQQETMVTTPVNDVNKQLVELHTTVCNMAKLMAEQFGKIDSRMMKYDSILNQLDEKRRSDLLRESRFQRWSKTGADAVDFFDEDFIIKTGDTFTRRQRPENEKTNFIPKTLFSPLISSDVAQLSFSITHSYNGYFFGAVSAHLVDTGTVSNIWDEKHGRAAWGCEYKPSAVLQANGAPPQGKTDQIVLEADCRVGRRTLKRLSDGEVHTTFYVNLSLPFRFMIILLHPNVSVTINSLTFTAKPTLKGGTESLSFRD</sequence>
<name>A0ABQ9XUA3_9EUKA</name>
<keyword evidence="2" id="KW-1185">Reference proteome</keyword>
<evidence type="ECO:0000313" key="1">
    <source>
        <dbReference type="EMBL" id="KAK2955067.1"/>
    </source>
</evidence>
<organism evidence="1 2">
    <name type="scientific">Blattamonas nauphoetae</name>
    <dbReference type="NCBI Taxonomy" id="2049346"/>
    <lineage>
        <taxon>Eukaryota</taxon>
        <taxon>Metamonada</taxon>
        <taxon>Preaxostyla</taxon>
        <taxon>Oxymonadida</taxon>
        <taxon>Blattamonas</taxon>
    </lineage>
</organism>
<protein>
    <submittedName>
        <fullName evidence="1">Uncharacterized protein</fullName>
    </submittedName>
</protein>
<dbReference type="EMBL" id="JARBJD010000071">
    <property type="protein sequence ID" value="KAK2955067.1"/>
    <property type="molecule type" value="Genomic_DNA"/>
</dbReference>
<evidence type="ECO:0000313" key="2">
    <source>
        <dbReference type="Proteomes" id="UP001281761"/>
    </source>
</evidence>
<comment type="caution">
    <text evidence="1">The sequence shown here is derived from an EMBL/GenBank/DDBJ whole genome shotgun (WGS) entry which is preliminary data.</text>
</comment>